<reference evidence="2 3" key="1">
    <citation type="submission" date="2016-05" db="EMBL/GenBank/DDBJ databases">
        <title>First whole genome sequencing of Entamoeba histolytica HM1:IMSS-clone-6.</title>
        <authorList>
            <person name="Mukherjee Avik.K."/>
            <person name="Izumyama S."/>
            <person name="Nakada-Tsukui K."/>
            <person name="Nozaki T."/>
        </authorList>
    </citation>
    <scope>NUCLEOTIDE SEQUENCE [LARGE SCALE GENOMIC DNA]</scope>
    <source>
        <strain evidence="2 3">HM1:IMSS clone 6</strain>
    </source>
</reference>
<proteinExistence type="predicted"/>
<keyword evidence="1" id="KW-0175">Coiled coil</keyword>
<evidence type="ECO:0000313" key="2">
    <source>
        <dbReference type="EMBL" id="GAT92396.1"/>
    </source>
</evidence>
<dbReference type="VEuPathDB" id="AmoebaDB:EHI_178730"/>
<evidence type="ECO:0008006" key="4">
    <source>
        <dbReference type="Google" id="ProtNLM"/>
    </source>
</evidence>
<dbReference type="VEuPathDB" id="AmoebaDB:EHI7A_015280"/>
<comment type="caution">
    <text evidence="2">The sequence shown here is derived from an EMBL/GenBank/DDBJ whole genome shotgun (WGS) entry which is preliminary data.</text>
</comment>
<dbReference type="Proteomes" id="UP000078387">
    <property type="component" value="Unassembled WGS sequence"/>
</dbReference>
<accession>A0A5K1U4B8</accession>
<dbReference type="VEuPathDB" id="AmoebaDB:KM1_037090"/>
<sequence length="401" mass="47579">MSFSLEEQIESLKESCLKMKDLMESLSNSINNFKTFDQSFIDTKKGWNEDDKWIETMFDRADELFLKRQVIVRYVLELMNIIKLIQGGLKHVYDSTQISQEMERWYNYLIYRIEKMEITKHENRVAQIDKERQDEISKIRNKHKNEEMNIENSLKELEEKKKQITYKEKEVEGEKEIDIEDIEKQIELVNIKYQNMIDSATEINKKNIQEITSKKRGNKRMCFANERIKPFKNILCEWSQKKDIQLIYDSLTEEIVQNKVSKLEQLVIGKKNLFFIIFDGDENIFGGYIDKTIDKLDYCIHSDTMFVFVLYSNGRFSDPTRFKCNGNQKFVMFSCKNEWLFTFGYSVHWPEKSDIAVMKSGTKKKSYCGANGFEYCEAKNALCGNYNFVVEQMLVFEAISE</sequence>
<evidence type="ECO:0000256" key="1">
    <source>
        <dbReference type="SAM" id="Coils"/>
    </source>
</evidence>
<evidence type="ECO:0000313" key="3">
    <source>
        <dbReference type="Proteomes" id="UP000078387"/>
    </source>
</evidence>
<gene>
    <name evidence="2" type="ORF">CL6EHI_178730</name>
</gene>
<dbReference type="VEuPathDB" id="AmoebaDB:EHI5A_008380"/>
<organism evidence="2 3">
    <name type="scientific">Entamoeba histolytica</name>
    <dbReference type="NCBI Taxonomy" id="5759"/>
    <lineage>
        <taxon>Eukaryota</taxon>
        <taxon>Amoebozoa</taxon>
        <taxon>Evosea</taxon>
        <taxon>Archamoebae</taxon>
        <taxon>Mastigamoebida</taxon>
        <taxon>Entamoebidae</taxon>
        <taxon>Entamoeba</taxon>
    </lineage>
</organism>
<protein>
    <recommendedName>
        <fullName evidence="4">TLDc domain-containing protein</fullName>
    </recommendedName>
</protein>
<name>A0A5K1U4B8_ENTHI</name>
<dbReference type="OMA" id="MTRFANE"/>
<feature type="coiled-coil region" evidence="1">
    <location>
        <begin position="136"/>
        <end position="199"/>
    </location>
</feature>
<dbReference type="EMBL" id="BDEQ01000001">
    <property type="protein sequence ID" value="GAT92396.1"/>
    <property type="molecule type" value="Genomic_DNA"/>
</dbReference>
<dbReference type="AlphaFoldDB" id="A0A5K1U4B8"/>
<dbReference type="VEuPathDB" id="AmoebaDB:EHI8A_011680"/>